<reference evidence="2 3" key="1">
    <citation type="journal article" date="2016" name="Nat. Commun.">
        <title>Thousands of microbial genomes shed light on interconnected biogeochemical processes in an aquifer system.</title>
        <authorList>
            <person name="Anantharaman K."/>
            <person name="Brown C.T."/>
            <person name="Hug L.A."/>
            <person name="Sharon I."/>
            <person name="Castelle C.J."/>
            <person name="Probst A.J."/>
            <person name="Thomas B.C."/>
            <person name="Singh A."/>
            <person name="Wilkins M.J."/>
            <person name="Karaoz U."/>
            <person name="Brodie E.L."/>
            <person name="Williams K.H."/>
            <person name="Hubbard S.S."/>
            <person name="Banfield J.F."/>
        </authorList>
    </citation>
    <scope>NUCLEOTIDE SEQUENCE [LARGE SCALE GENOMIC DNA]</scope>
</reference>
<accession>A0A1F7GDV1</accession>
<feature type="domain" description="DUF6922" evidence="1">
    <location>
        <begin position="12"/>
        <end position="58"/>
    </location>
</feature>
<dbReference type="Proteomes" id="UP000177208">
    <property type="component" value="Unassembled WGS sequence"/>
</dbReference>
<evidence type="ECO:0000313" key="3">
    <source>
        <dbReference type="Proteomes" id="UP000177208"/>
    </source>
</evidence>
<gene>
    <name evidence="2" type="ORF">A2774_04875</name>
</gene>
<name>A0A1F7GDV1_9BACT</name>
<organism evidence="2 3">
    <name type="scientific">Candidatus Roizmanbacteria bacterium RIFCSPHIGHO2_01_FULL_39_12c</name>
    <dbReference type="NCBI Taxonomy" id="1802031"/>
    <lineage>
        <taxon>Bacteria</taxon>
        <taxon>Candidatus Roizmaniibacteriota</taxon>
    </lineage>
</organism>
<evidence type="ECO:0000313" key="2">
    <source>
        <dbReference type="EMBL" id="OGK17120.1"/>
    </source>
</evidence>
<evidence type="ECO:0000259" key="1">
    <source>
        <dbReference type="Pfam" id="PF21956"/>
    </source>
</evidence>
<protein>
    <recommendedName>
        <fullName evidence="1">DUF6922 domain-containing protein</fullName>
    </recommendedName>
</protein>
<sequence>MSKHPPKSLQATLWSNDVNNMDLNKDKNYIIHQILSMGSLEDWKWLFKTYPLSTIKTTFIKEPAKIYQPQRFSLARIMLGLQNEHFTKEYYVVNTPRIIRSKPA</sequence>
<dbReference type="Pfam" id="PF21956">
    <property type="entry name" value="DUF6922"/>
    <property type="match status" value="1"/>
</dbReference>
<comment type="caution">
    <text evidence="2">The sequence shown here is derived from an EMBL/GenBank/DDBJ whole genome shotgun (WGS) entry which is preliminary data.</text>
</comment>
<dbReference type="EMBL" id="MFZG01000011">
    <property type="protein sequence ID" value="OGK17120.1"/>
    <property type="molecule type" value="Genomic_DNA"/>
</dbReference>
<proteinExistence type="predicted"/>
<dbReference type="InterPro" id="IPR053830">
    <property type="entry name" value="DUF6922"/>
</dbReference>
<dbReference type="AlphaFoldDB" id="A0A1F7GDV1"/>